<accession>A0ABS6JQ97</accession>
<gene>
    <name evidence="2" type="ORF">KS407_04590</name>
</gene>
<evidence type="ECO:0000256" key="1">
    <source>
        <dbReference type="SAM" id="Coils"/>
    </source>
</evidence>
<protein>
    <recommendedName>
        <fullName evidence="4">Gas vesicle protein</fullName>
    </recommendedName>
</protein>
<dbReference type="EMBL" id="JAHQCR010000021">
    <property type="protein sequence ID" value="MBU9720722.1"/>
    <property type="molecule type" value="Genomic_DNA"/>
</dbReference>
<evidence type="ECO:0008006" key="4">
    <source>
        <dbReference type="Google" id="ProtNLM"/>
    </source>
</evidence>
<evidence type="ECO:0000313" key="2">
    <source>
        <dbReference type="EMBL" id="MBU9720722.1"/>
    </source>
</evidence>
<organism evidence="2 3">
    <name type="scientific">Evansella alkalicola</name>
    <dbReference type="NCBI Taxonomy" id="745819"/>
    <lineage>
        <taxon>Bacteria</taxon>
        <taxon>Bacillati</taxon>
        <taxon>Bacillota</taxon>
        <taxon>Bacilli</taxon>
        <taxon>Bacillales</taxon>
        <taxon>Bacillaceae</taxon>
        <taxon>Evansella</taxon>
    </lineage>
</organism>
<reference evidence="2 3" key="1">
    <citation type="submission" date="2021-06" db="EMBL/GenBank/DDBJ databases">
        <title>Bacillus sp. RD4P76, an endophyte from a halophyte.</title>
        <authorList>
            <person name="Sun J.-Q."/>
        </authorList>
    </citation>
    <scope>NUCLEOTIDE SEQUENCE [LARGE SCALE GENOMIC DNA]</scope>
    <source>
        <strain evidence="2 3">JCM 17098</strain>
    </source>
</reference>
<keyword evidence="1" id="KW-0175">Coiled coil</keyword>
<proteinExistence type="predicted"/>
<comment type="caution">
    <text evidence="2">The sequence shown here is derived from an EMBL/GenBank/DDBJ whole genome shotgun (WGS) entry which is preliminary data.</text>
</comment>
<dbReference type="RefSeq" id="WP_088074667.1">
    <property type="nucleotide sequence ID" value="NZ_JAHQCR010000021.1"/>
</dbReference>
<name>A0ABS6JQ97_9BACI</name>
<sequence>MNKTYLCGLLFGGAIAGGVAYYTNPTAQEKITKCYHQTKEIVISSWETLKKDMEATANLDIYQLRETALEIWHEKFPQFRERFRQLQEDMAPYMDDLKDLLIELKELLIKMQDQLRNLNKV</sequence>
<feature type="coiled-coil region" evidence="1">
    <location>
        <begin position="94"/>
        <end position="121"/>
    </location>
</feature>
<evidence type="ECO:0000313" key="3">
    <source>
        <dbReference type="Proteomes" id="UP000790580"/>
    </source>
</evidence>
<keyword evidence="3" id="KW-1185">Reference proteome</keyword>
<dbReference type="Proteomes" id="UP000790580">
    <property type="component" value="Unassembled WGS sequence"/>
</dbReference>